<organism evidence="2 3">
    <name type="scientific">Plakobranchus ocellatus</name>
    <dbReference type="NCBI Taxonomy" id="259542"/>
    <lineage>
        <taxon>Eukaryota</taxon>
        <taxon>Metazoa</taxon>
        <taxon>Spiralia</taxon>
        <taxon>Lophotrochozoa</taxon>
        <taxon>Mollusca</taxon>
        <taxon>Gastropoda</taxon>
        <taxon>Heterobranchia</taxon>
        <taxon>Euthyneura</taxon>
        <taxon>Panpulmonata</taxon>
        <taxon>Sacoglossa</taxon>
        <taxon>Placobranchoidea</taxon>
        <taxon>Plakobranchidae</taxon>
        <taxon>Plakobranchus</taxon>
    </lineage>
</organism>
<proteinExistence type="predicted"/>
<keyword evidence="3" id="KW-1185">Reference proteome</keyword>
<feature type="compositionally biased region" description="Basic and acidic residues" evidence="1">
    <location>
        <begin position="52"/>
        <end position="64"/>
    </location>
</feature>
<feature type="region of interest" description="Disordered" evidence="1">
    <location>
        <begin position="178"/>
        <end position="213"/>
    </location>
</feature>
<protein>
    <submittedName>
        <fullName evidence="2">Uncharacterized protein</fullName>
    </submittedName>
</protein>
<name>A0AAV4BEQ4_9GAST</name>
<feature type="compositionally biased region" description="Basic and acidic residues" evidence="1">
    <location>
        <begin position="98"/>
        <end position="120"/>
    </location>
</feature>
<feature type="compositionally biased region" description="Basic and acidic residues" evidence="1">
    <location>
        <begin position="128"/>
        <end position="138"/>
    </location>
</feature>
<evidence type="ECO:0000256" key="1">
    <source>
        <dbReference type="SAM" id="MobiDB-lite"/>
    </source>
</evidence>
<sequence length="213" mass="24772">MTTKRFKSIIRIFANFSSKTMYAGFLQIPRPHQGTLRLSGPPSGQGAGGGARTRDRRIPAELKADSPLCHQRHVIPRSRVHRPAGQRGEDEENTAENDVYRNERVGDDNRRESSRERTSAERWAGPGKEMRPNEETQRTDNLNLLMKENWGQESEKMHGHFRGKQSRYIVIKKTTEKELSVWSQRQEKRRGEDEKNVRKVNRERSCDKYRGKT</sequence>
<dbReference type="EMBL" id="BLXT01004926">
    <property type="protein sequence ID" value="GFO18035.1"/>
    <property type="molecule type" value="Genomic_DNA"/>
</dbReference>
<dbReference type="AlphaFoldDB" id="A0AAV4BEQ4"/>
<comment type="caution">
    <text evidence="2">The sequence shown here is derived from an EMBL/GenBank/DDBJ whole genome shotgun (WGS) entry which is preliminary data.</text>
</comment>
<evidence type="ECO:0000313" key="2">
    <source>
        <dbReference type="EMBL" id="GFO18035.1"/>
    </source>
</evidence>
<accession>A0AAV4BEQ4</accession>
<feature type="region of interest" description="Disordered" evidence="1">
    <location>
        <begin position="33"/>
        <end position="138"/>
    </location>
</feature>
<gene>
    <name evidence="2" type="ORF">PoB_004454000</name>
</gene>
<feature type="compositionally biased region" description="Basic residues" evidence="1">
    <location>
        <begin position="70"/>
        <end position="84"/>
    </location>
</feature>
<reference evidence="2 3" key="1">
    <citation type="journal article" date="2021" name="Elife">
        <title>Chloroplast acquisition without the gene transfer in kleptoplastic sea slugs, Plakobranchus ocellatus.</title>
        <authorList>
            <person name="Maeda T."/>
            <person name="Takahashi S."/>
            <person name="Yoshida T."/>
            <person name="Shimamura S."/>
            <person name="Takaki Y."/>
            <person name="Nagai Y."/>
            <person name="Toyoda A."/>
            <person name="Suzuki Y."/>
            <person name="Arimoto A."/>
            <person name="Ishii H."/>
            <person name="Satoh N."/>
            <person name="Nishiyama T."/>
            <person name="Hasebe M."/>
            <person name="Maruyama T."/>
            <person name="Minagawa J."/>
            <person name="Obokata J."/>
            <person name="Shigenobu S."/>
        </authorList>
    </citation>
    <scope>NUCLEOTIDE SEQUENCE [LARGE SCALE GENOMIC DNA]</scope>
</reference>
<dbReference type="Proteomes" id="UP000735302">
    <property type="component" value="Unassembled WGS sequence"/>
</dbReference>
<evidence type="ECO:0000313" key="3">
    <source>
        <dbReference type="Proteomes" id="UP000735302"/>
    </source>
</evidence>